<feature type="transmembrane region" description="Helical" evidence="2">
    <location>
        <begin position="128"/>
        <end position="145"/>
    </location>
</feature>
<organism evidence="3 4">
    <name type="scientific">Actinomyces glycerinitolerans</name>
    <dbReference type="NCBI Taxonomy" id="1892869"/>
    <lineage>
        <taxon>Bacteria</taxon>
        <taxon>Bacillati</taxon>
        <taxon>Actinomycetota</taxon>
        <taxon>Actinomycetes</taxon>
        <taxon>Actinomycetales</taxon>
        <taxon>Actinomycetaceae</taxon>
        <taxon>Actinomyces</taxon>
    </lineage>
</organism>
<keyword evidence="2" id="KW-1133">Transmembrane helix</keyword>
<dbReference type="NCBIfam" id="NF038403">
    <property type="entry name" value="perm_prefix_1"/>
    <property type="match status" value="1"/>
</dbReference>
<dbReference type="Proteomes" id="UP000184291">
    <property type="component" value="Unassembled WGS sequence"/>
</dbReference>
<gene>
    <name evidence="3" type="ORF">ACGLYG10_1963</name>
</gene>
<name>A0A1M4S0M0_9ACTO</name>
<keyword evidence="4" id="KW-1185">Reference proteome</keyword>
<evidence type="ECO:0000256" key="2">
    <source>
        <dbReference type="SAM" id="Phobius"/>
    </source>
</evidence>
<feature type="transmembrane region" description="Helical" evidence="2">
    <location>
        <begin position="309"/>
        <end position="331"/>
    </location>
</feature>
<protein>
    <submittedName>
        <fullName evidence="3">Uncharacterized protein</fullName>
    </submittedName>
</protein>
<dbReference type="EMBL" id="FQTT01000011">
    <property type="protein sequence ID" value="SHE25731.1"/>
    <property type="molecule type" value="Genomic_DNA"/>
</dbReference>
<sequence length="365" mass="38688">MDTIDTFLEAMFAPYPATPRLLEAKQELHAMMEDAYADAIASGKSHNEAVGSVITDFGNLEELAPVLGILPDIRGAEAGTTAAGEHGAASSSDTGTPTTPGTTSSEYPVITLPEAQALAEARRTTGTLLGNGVALCVLAAVPLFLLPGLSRNDGLGLIPLNEDQASTLGLVLTLVLVALAVSVLIRRHRAFTGLTHLTDGKFTRNPVVSAWTARLRLEHEGVRSRALSIAVALWIMAPIPTVGAGILFQESADRSGPPLGLVLTLFMVAAGLRIFLPTTWASMTHTTVTEEGRPADAAPTWRNPEENPFIEAIAGPYWIGCVVIYLAWSFISSDWGITWMIWPIAGALFGAIAAGEAGLRSWRSR</sequence>
<evidence type="ECO:0000313" key="3">
    <source>
        <dbReference type="EMBL" id="SHE25731.1"/>
    </source>
</evidence>
<feature type="transmembrane region" description="Helical" evidence="2">
    <location>
        <begin position="259"/>
        <end position="276"/>
    </location>
</feature>
<feature type="region of interest" description="Disordered" evidence="1">
    <location>
        <begin position="80"/>
        <end position="107"/>
    </location>
</feature>
<accession>A0A1M4S0M0</accession>
<feature type="compositionally biased region" description="Low complexity" evidence="1">
    <location>
        <begin position="80"/>
        <end position="105"/>
    </location>
</feature>
<dbReference type="AlphaFoldDB" id="A0A1M4S0M0"/>
<feature type="transmembrane region" description="Helical" evidence="2">
    <location>
        <begin position="226"/>
        <end position="247"/>
    </location>
</feature>
<feature type="transmembrane region" description="Helical" evidence="2">
    <location>
        <begin position="337"/>
        <end position="359"/>
    </location>
</feature>
<proteinExistence type="predicted"/>
<evidence type="ECO:0000313" key="4">
    <source>
        <dbReference type="Proteomes" id="UP000184291"/>
    </source>
</evidence>
<reference evidence="4" key="1">
    <citation type="submission" date="2016-09" db="EMBL/GenBank/DDBJ databases">
        <authorList>
            <person name="Strepis N."/>
        </authorList>
    </citation>
    <scope>NUCLEOTIDE SEQUENCE [LARGE SCALE GENOMIC DNA]</scope>
</reference>
<dbReference type="STRING" id="1892869.ACGLYG10_1963"/>
<feature type="transmembrane region" description="Helical" evidence="2">
    <location>
        <begin position="165"/>
        <end position="185"/>
    </location>
</feature>
<dbReference type="InterPro" id="IPR047928">
    <property type="entry name" value="Perm_prefix_1"/>
</dbReference>
<keyword evidence="2" id="KW-0472">Membrane</keyword>
<evidence type="ECO:0000256" key="1">
    <source>
        <dbReference type="SAM" id="MobiDB-lite"/>
    </source>
</evidence>
<keyword evidence="2" id="KW-0812">Transmembrane</keyword>